<evidence type="ECO:0000256" key="15">
    <source>
        <dbReference type="PIRSR" id="PIRSR600829-1"/>
    </source>
</evidence>
<keyword evidence="3" id="KW-1003">Cell membrane</keyword>
<keyword evidence="9 17" id="KW-0067">ATP-binding</keyword>
<evidence type="ECO:0000313" key="21">
    <source>
        <dbReference type="Proteomes" id="UP000293952"/>
    </source>
</evidence>
<evidence type="ECO:0000256" key="19">
    <source>
        <dbReference type="SAM" id="Phobius"/>
    </source>
</evidence>
<comment type="caution">
    <text evidence="20">The sequence shown here is derived from an EMBL/GenBank/DDBJ whole genome shotgun (WGS) entry which is preliminary data.</text>
</comment>
<evidence type="ECO:0000256" key="13">
    <source>
        <dbReference type="ARBA" id="ARBA00023209"/>
    </source>
</evidence>
<feature type="transmembrane region" description="Helical" evidence="19">
    <location>
        <begin position="46"/>
        <end position="65"/>
    </location>
</feature>
<evidence type="ECO:0000256" key="8">
    <source>
        <dbReference type="ARBA" id="ARBA00022777"/>
    </source>
</evidence>
<dbReference type="RefSeq" id="WP_130094549.1">
    <property type="nucleotide sequence ID" value="NZ_SETE01000006.1"/>
</dbReference>
<dbReference type="GO" id="GO:0008654">
    <property type="term" value="P:phospholipid biosynthetic process"/>
    <property type="evidence" value="ECO:0007669"/>
    <property type="project" value="UniProtKB-KW"/>
</dbReference>
<evidence type="ECO:0000256" key="14">
    <source>
        <dbReference type="ARBA" id="ARBA00023264"/>
    </source>
</evidence>
<evidence type="ECO:0000256" key="7">
    <source>
        <dbReference type="ARBA" id="ARBA00022741"/>
    </source>
</evidence>
<dbReference type="GO" id="GO:0046872">
    <property type="term" value="F:metal ion binding"/>
    <property type="evidence" value="ECO:0007669"/>
    <property type="project" value="UniProtKB-KW"/>
</dbReference>
<evidence type="ECO:0000256" key="2">
    <source>
        <dbReference type="ARBA" id="ARBA00005967"/>
    </source>
</evidence>
<evidence type="ECO:0000256" key="12">
    <source>
        <dbReference type="ARBA" id="ARBA00023136"/>
    </source>
</evidence>
<evidence type="ECO:0000256" key="11">
    <source>
        <dbReference type="ARBA" id="ARBA00023098"/>
    </source>
</evidence>
<evidence type="ECO:0000256" key="5">
    <source>
        <dbReference type="ARBA" id="ARBA00022679"/>
    </source>
</evidence>
<evidence type="ECO:0000256" key="17">
    <source>
        <dbReference type="PIRSR" id="PIRSR600829-3"/>
    </source>
</evidence>
<keyword evidence="13" id="KW-0594">Phospholipid biosynthesis</keyword>
<dbReference type="PANTHER" id="PTHR34299:SF1">
    <property type="entry name" value="DIACYLGLYCEROL KINASE"/>
    <property type="match status" value="1"/>
</dbReference>
<sequence>MFGFNHAFRGLFQMLRSERNFKIHILAFLLVVILGFSLSISIQDWISLFLVSGLVMSLEIINSAIEKICDLYSTESNQKIKIIKDISAGAVLIAALFAVLIGILVFYPHLVERFL</sequence>
<accession>A0A4Q4KGY0</accession>
<comment type="subcellular location">
    <subcellularLocation>
        <location evidence="1">Cell membrane</location>
        <topology evidence="1">Multi-pass membrane protein</topology>
    </subcellularLocation>
</comment>
<gene>
    <name evidence="20" type="ORF">ERX46_14290</name>
</gene>
<feature type="transmembrane region" description="Helical" evidence="19">
    <location>
        <begin position="21"/>
        <end position="40"/>
    </location>
</feature>
<keyword evidence="18" id="KW-0460">Magnesium</keyword>
<dbReference type="OrthoDB" id="1493837at2"/>
<keyword evidence="11" id="KW-0443">Lipid metabolism</keyword>
<keyword evidence="8 20" id="KW-0418">Kinase</keyword>
<feature type="binding site" evidence="18">
    <location>
        <position position="66"/>
    </location>
    <ligand>
        <name>a divalent metal cation</name>
        <dbReference type="ChEBI" id="CHEBI:60240"/>
    </ligand>
</feature>
<evidence type="ECO:0000256" key="16">
    <source>
        <dbReference type="PIRSR" id="PIRSR600829-2"/>
    </source>
</evidence>
<feature type="transmembrane region" description="Helical" evidence="19">
    <location>
        <begin position="86"/>
        <end position="107"/>
    </location>
</feature>
<dbReference type="Gene3D" id="1.10.287.3610">
    <property type="match status" value="1"/>
</dbReference>
<keyword evidence="5" id="KW-0808">Transferase</keyword>
<dbReference type="GO" id="GO:0005886">
    <property type="term" value="C:plasma membrane"/>
    <property type="evidence" value="ECO:0007669"/>
    <property type="project" value="UniProtKB-SubCell"/>
</dbReference>
<dbReference type="InterPro" id="IPR000829">
    <property type="entry name" value="DAGK"/>
</dbReference>
<keyword evidence="6 19" id="KW-0812">Transmembrane</keyword>
<keyword evidence="18" id="KW-0479">Metal-binding</keyword>
<feature type="binding site" evidence="17">
    <location>
        <position position="18"/>
    </location>
    <ligand>
        <name>ATP</name>
        <dbReference type="ChEBI" id="CHEBI:30616"/>
    </ligand>
</feature>
<keyword evidence="21" id="KW-1185">Reference proteome</keyword>
<keyword evidence="7 17" id="KW-0547">Nucleotide-binding</keyword>
<dbReference type="InterPro" id="IPR033717">
    <property type="entry name" value="UDPK"/>
</dbReference>
<feature type="binding site" evidence="16">
    <location>
        <position position="59"/>
    </location>
    <ligand>
        <name>substrate</name>
    </ligand>
</feature>
<feature type="binding site" evidence="18">
    <location>
        <position position="18"/>
    </location>
    <ligand>
        <name>a divalent metal cation</name>
        <dbReference type="ChEBI" id="CHEBI:60240"/>
    </ligand>
</feature>
<keyword evidence="10 19" id="KW-1133">Transmembrane helix</keyword>
<dbReference type="CDD" id="cd14265">
    <property type="entry name" value="UDPK_IM_like"/>
    <property type="match status" value="1"/>
</dbReference>
<keyword evidence="4" id="KW-0444">Lipid biosynthesis</keyword>
<evidence type="ECO:0000256" key="10">
    <source>
        <dbReference type="ARBA" id="ARBA00022989"/>
    </source>
</evidence>
<comment type="similarity">
    <text evidence="2">Belongs to the bacterial diacylglycerol kinase family.</text>
</comment>
<proteinExistence type="inferred from homology"/>
<keyword evidence="12 19" id="KW-0472">Membrane</keyword>
<dbReference type="EMBL" id="SETE01000006">
    <property type="protein sequence ID" value="RYM32441.1"/>
    <property type="molecule type" value="Genomic_DNA"/>
</dbReference>
<comment type="cofactor">
    <cofactor evidence="18">
        <name>Mg(2+)</name>
        <dbReference type="ChEBI" id="CHEBI:18420"/>
    </cofactor>
    <text evidence="18">Mn(2+), Zn(2+), Cd(2+) and Co(2+) support activity to lesser extents.</text>
</comment>
<dbReference type="GO" id="GO:0016301">
    <property type="term" value="F:kinase activity"/>
    <property type="evidence" value="ECO:0007669"/>
    <property type="project" value="UniProtKB-KW"/>
</dbReference>
<name>A0A4Q4KGY0_9FLAO</name>
<evidence type="ECO:0000313" key="20">
    <source>
        <dbReference type="EMBL" id="RYM32441.1"/>
    </source>
</evidence>
<dbReference type="Pfam" id="PF01219">
    <property type="entry name" value="DAGK_prokar"/>
    <property type="match status" value="1"/>
</dbReference>
<feature type="active site" description="Proton acceptor" evidence="15">
    <location>
        <position position="59"/>
    </location>
</feature>
<dbReference type="PANTHER" id="PTHR34299">
    <property type="entry name" value="DIACYLGLYCEROL KINASE"/>
    <property type="match status" value="1"/>
</dbReference>
<evidence type="ECO:0000256" key="4">
    <source>
        <dbReference type="ARBA" id="ARBA00022516"/>
    </source>
</evidence>
<keyword evidence="14" id="KW-1208">Phospholipid metabolism</keyword>
<feature type="binding site" evidence="17">
    <location>
        <begin position="84"/>
        <end position="85"/>
    </location>
    <ligand>
        <name>ATP</name>
        <dbReference type="ChEBI" id="CHEBI:30616"/>
    </ligand>
</feature>
<dbReference type="GO" id="GO:0005524">
    <property type="term" value="F:ATP binding"/>
    <property type="evidence" value="ECO:0007669"/>
    <property type="project" value="UniProtKB-KW"/>
</dbReference>
<dbReference type="AlphaFoldDB" id="A0A4Q4KGY0"/>
<evidence type="ECO:0000256" key="18">
    <source>
        <dbReference type="PIRSR" id="PIRSR600829-4"/>
    </source>
</evidence>
<feature type="binding site" evidence="17">
    <location>
        <position position="66"/>
    </location>
    <ligand>
        <name>ATP</name>
        <dbReference type="ChEBI" id="CHEBI:30616"/>
    </ligand>
</feature>
<evidence type="ECO:0000256" key="6">
    <source>
        <dbReference type="ARBA" id="ARBA00022692"/>
    </source>
</evidence>
<protein>
    <submittedName>
        <fullName evidence="20">Diacylglycerol kinase family protein</fullName>
    </submittedName>
</protein>
<dbReference type="Proteomes" id="UP000293952">
    <property type="component" value="Unassembled WGS sequence"/>
</dbReference>
<reference evidence="20 21" key="1">
    <citation type="submission" date="2019-02" db="EMBL/GenBank/DDBJ databases">
        <title>Genome sequence of the sea-ice species Brumimicrobium glaciale.</title>
        <authorList>
            <person name="Bowman J.P."/>
        </authorList>
    </citation>
    <scope>NUCLEOTIDE SEQUENCE [LARGE SCALE GENOMIC DNA]</scope>
    <source>
        <strain evidence="20 21">IC156</strain>
    </source>
</reference>
<dbReference type="InterPro" id="IPR036945">
    <property type="entry name" value="DAGK_sf"/>
</dbReference>
<evidence type="ECO:0000256" key="1">
    <source>
        <dbReference type="ARBA" id="ARBA00004651"/>
    </source>
</evidence>
<evidence type="ECO:0000256" key="9">
    <source>
        <dbReference type="ARBA" id="ARBA00022840"/>
    </source>
</evidence>
<evidence type="ECO:0000256" key="3">
    <source>
        <dbReference type="ARBA" id="ARBA00022475"/>
    </source>
</evidence>
<organism evidence="20 21">
    <name type="scientific">Brumimicrobium glaciale</name>
    <dbReference type="NCBI Taxonomy" id="200475"/>
    <lineage>
        <taxon>Bacteria</taxon>
        <taxon>Pseudomonadati</taxon>
        <taxon>Bacteroidota</taxon>
        <taxon>Flavobacteriia</taxon>
        <taxon>Flavobacteriales</taxon>
        <taxon>Crocinitomicaceae</taxon>
        <taxon>Brumimicrobium</taxon>
    </lineage>
</organism>